<evidence type="ECO:0000313" key="9">
    <source>
        <dbReference type="Proteomes" id="UP001454036"/>
    </source>
</evidence>
<dbReference type="Pfam" id="PF01754">
    <property type="entry name" value="zf-A20"/>
    <property type="match status" value="1"/>
</dbReference>
<reference evidence="8 9" key="1">
    <citation type="submission" date="2024-01" db="EMBL/GenBank/DDBJ databases">
        <title>The complete chloroplast genome sequence of Lithospermum erythrorhizon: insights into the phylogenetic relationship among Boraginaceae species and the maternal lineages of purple gromwells.</title>
        <authorList>
            <person name="Okada T."/>
            <person name="Watanabe K."/>
        </authorList>
    </citation>
    <scope>NUCLEOTIDE SEQUENCE [LARGE SCALE GENOMIC DNA]</scope>
</reference>
<name>A0AAV3PL87_LITER</name>
<sequence>MGSESNNINDGTSSFQPSEPTLCANNCGFFGSSGTMNLCSKCFRDLSIEEQQVASVKVAVEKFMNYPNQSKSQQETDVLFGESSRSDACNKVVEEETKYPNRCLCCKKKVGVMGFKCKCGSTFCGSHRYPEKHGCTFDFKSQGKEAIEKANPVVKGNKMETGI</sequence>
<dbReference type="PROSITE" id="PS51036">
    <property type="entry name" value="ZF_A20"/>
    <property type="match status" value="1"/>
</dbReference>
<dbReference type="GO" id="GO:0043161">
    <property type="term" value="P:proteasome-mediated ubiquitin-dependent protein catabolic process"/>
    <property type="evidence" value="ECO:0007669"/>
    <property type="project" value="TreeGrafter"/>
</dbReference>
<dbReference type="InterPro" id="IPR050652">
    <property type="entry name" value="AN1_A20_ZnFinger"/>
</dbReference>
<dbReference type="SUPFAM" id="SSF57716">
    <property type="entry name" value="Glucocorticoid receptor-like (DNA-binding domain)"/>
    <property type="match status" value="1"/>
</dbReference>
<dbReference type="GO" id="GO:0003677">
    <property type="term" value="F:DNA binding"/>
    <property type="evidence" value="ECO:0007669"/>
    <property type="project" value="InterPro"/>
</dbReference>
<evidence type="ECO:0000256" key="2">
    <source>
        <dbReference type="ARBA" id="ARBA00022723"/>
    </source>
</evidence>
<organism evidence="8 9">
    <name type="scientific">Lithospermum erythrorhizon</name>
    <name type="common">Purple gromwell</name>
    <name type="synonym">Lithospermum officinale var. erythrorhizon</name>
    <dbReference type="NCBI Taxonomy" id="34254"/>
    <lineage>
        <taxon>Eukaryota</taxon>
        <taxon>Viridiplantae</taxon>
        <taxon>Streptophyta</taxon>
        <taxon>Embryophyta</taxon>
        <taxon>Tracheophyta</taxon>
        <taxon>Spermatophyta</taxon>
        <taxon>Magnoliopsida</taxon>
        <taxon>eudicotyledons</taxon>
        <taxon>Gunneridae</taxon>
        <taxon>Pentapetalae</taxon>
        <taxon>asterids</taxon>
        <taxon>lamiids</taxon>
        <taxon>Boraginales</taxon>
        <taxon>Boraginaceae</taxon>
        <taxon>Boraginoideae</taxon>
        <taxon>Lithospermeae</taxon>
        <taxon>Lithospermum</taxon>
    </lineage>
</organism>
<dbReference type="Gene3D" id="1.20.5.4770">
    <property type="match status" value="1"/>
</dbReference>
<dbReference type="Proteomes" id="UP001454036">
    <property type="component" value="Unassembled WGS sequence"/>
</dbReference>
<dbReference type="InterPro" id="IPR002653">
    <property type="entry name" value="Znf_A20"/>
</dbReference>
<evidence type="ECO:0000256" key="5">
    <source>
        <dbReference type="PROSITE-ProRule" id="PRU00449"/>
    </source>
</evidence>
<accession>A0AAV3PL87</accession>
<dbReference type="EMBL" id="BAABME010001713">
    <property type="protein sequence ID" value="GAA0151085.1"/>
    <property type="molecule type" value="Genomic_DNA"/>
</dbReference>
<evidence type="ECO:0000259" key="6">
    <source>
        <dbReference type="PROSITE" id="PS51036"/>
    </source>
</evidence>
<dbReference type="PROSITE" id="PS51039">
    <property type="entry name" value="ZF_AN1"/>
    <property type="match status" value="1"/>
</dbReference>
<feature type="domain" description="AN1-type" evidence="7">
    <location>
        <begin position="97"/>
        <end position="143"/>
    </location>
</feature>
<gene>
    <name evidence="8" type="ORF">LIER_09879</name>
</gene>
<evidence type="ECO:0000259" key="7">
    <source>
        <dbReference type="PROSITE" id="PS51039"/>
    </source>
</evidence>
<protein>
    <submittedName>
        <fullName evidence="8">Uncharacterized protein</fullName>
    </submittedName>
</protein>
<keyword evidence="4" id="KW-0862">Zinc</keyword>
<dbReference type="AlphaFoldDB" id="A0AAV3PL87"/>
<comment type="function">
    <text evidence="1">May be involved in environmental stress response.</text>
</comment>
<dbReference type="PANTHER" id="PTHR10634">
    <property type="entry name" value="AN1-TYPE ZINC FINGER PROTEIN"/>
    <property type="match status" value="1"/>
</dbReference>
<dbReference type="SUPFAM" id="SSF118310">
    <property type="entry name" value="AN1-like Zinc finger"/>
    <property type="match status" value="1"/>
</dbReference>
<dbReference type="InterPro" id="IPR000058">
    <property type="entry name" value="Znf_AN1"/>
</dbReference>
<dbReference type="FunFam" id="4.10.1110.10:FF:000001">
    <property type="entry name" value="Zinc finger AN1-type containing 6"/>
    <property type="match status" value="1"/>
</dbReference>
<dbReference type="Pfam" id="PF01428">
    <property type="entry name" value="zf-AN1"/>
    <property type="match status" value="1"/>
</dbReference>
<evidence type="ECO:0000256" key="3">
    <source>
        <dbReference type="ARBA" id="ARBA00022771"/>
    </source>
</evidence>
<evidence type="ECO:0000256" key="4">
    <source>
        <dbReference type="ARBA" id="ARBA00022833"/>
    </source>
</evidence>
<dbReference type="SMART" id="SM00259">
    <property type="entry name" value="ZnF_A20"/>
    <property type="match status" value="1"/>
</dbReference>
<proteinExistence type="predicted"/>
<dbReference type="Gene3D" id="4.10.1110.10">
    <property type="entry name" value="AN1-like Zinc finger"/>
    <property type="match status" value="1"/>
</dbReference>
<dbReference type="PANTHER" id="PTHR10634:SF116">
    <property type="entry name" value="ZINC FINGER A20 AND AN1 DOMAIN-CONTAINING STRESS-ASSOCIATED PROTEIN 1"/>
    <property type="match status" value="1"/>
</dbReference>
<evidence type="ECO:0000313" key="8">
    <source>
        <dbReference type="EMBL" id="GAA0151085.1"/>
    </source>
</evidence>
<feature type="domain" description="A20-type" evidence="6">
    <location>
        <begin position="17"/>
        <end position="51"/>
    </location>
</feature>
<evidence type="ECO:0000256" key="1">
    <source>
        <dbReference type="ARBA" id="ARBA00003732"/>
    </source>
</evidence>
<dbReference type="GO" id="GO:0008270">
    <property type="term" value="F:zinc ion binding"/>
    <property type="evidence" value="ECO:0007669"/>
    <property type="project" value="UniProtKB-KW"/>
</dbReference>
<dbReference type="SMART" id="SM00154">
    <property type="entry name" value="ZnF_AN1"/>
    <property type="match status" value="1"/>
</dbReference>
<keyword evidence="9" id="KW-1185">Reference proteome</keyword>
<keyword evidence="3 5" id="KW-0863">Zinc-finger</keyword>
<comment type="caution">
    <text evidence="8">The sequence shown here is derived from an EMBL/GenBank/DDBJ whole genome shotgun (WGS) entry which is preliminary data.</text>
</comment>
<dbReference type="InterPro" id="IPR035896">
    <property type="entry name" value="AN1-like_Znf"/>
</dbReference>
<keyword evidence="2" id="KW-0479">Metal-binding</keyword>